<gene>
    <name evidence="2" type="ORF">SAMN05444515_1275</name>
</gene>
<dbReference type="InterPro" id="IPR032758">
    <property type="entry name" value="MqsA/HigA-2"/>
</dbReference>
<dbReference type="AlphaFoldDB" id="A0A1H7RSF7"/>
<dbReference type="SUPFAM" id="SSF47413">
    <property type="entry name" value="lambda repressor-like DNA-binding domains"/>
    <property type="match status" value="1"/>
</dbReference>
<dbReference type="NCBIfam" id="TIGR03830">
    <property type="entry name" value="CxxCG_CxxCG_HTH"/>
    <property type="match status" value="1"/>
</dbReference>
<dbReference type="Pfam" id="PF15731">
    <property type="entry name" value="MqsA_antitoxin"/>
    <property type="match status" value="1"/>
</dbReference>
<dbReference type="STRING" id="1396821.SAMN05444515_1275"/>
<organism evidence="2 3">
    <name type="scientific">Ectothiorhodospira marina</name>
    <dbReference type="NCBI Taxonomy" id="1396821"/>
    <lineage>
        <taxon>Bacteria</taxon>
        <taxon>Pseudomonadati</taxon>
        <taxon>Pseudomonadota</taxon>
        <taxon>Gammaproteobacteria</taxon>
        <taxon>Chromatiales</taxon>
        <taxon>Ectothiorhodospiraceae</taxon>
        <taxon>Ectothiorhodospira</taxon>
    </lineage>
</organism>
<sequence length="125" mass="13793">MRAAREAMGLTQAQAAALFGGGKVAFSRYENDDVTQSEAMDSLIRLCRSQPANLRELAQRKGVALAGEPRNVGNLLDSLLTRNLSRIKCSLDIQLGFQSRDARHTIPIQKQATVSRIQAWRKQVA</sequence>
<protein>
    <submittedName>
        <fullName evidence="2">Putative zinc finger/helix-turn-helix protein, YgiT family</fullName>
    </submittedName>
</protein>
<dbReference type="InterPro" id="IPR010982">
    <property type="entry name" value="Lambda_DNA-bd_dom_sf"/>
</dbReference>
<dbReference type="PROSITE" id="PS50943">
    <property type="entry name" value="HTH_CROC1"/>
    <property type="match status" value="1"/>
</dbReference>
<dbReference type="GO" id="GO:0003677">
    <property type="term" value="F:DNA binding"/>
    <property type="evidence" value="ECO:0007669"/>
    <property type="project" value="InterPro"/>
</dbReference>
<dbReference type="InterPro" id="IPR022452">
    <property type="entry name" value="MqsA"/>
</dbReference>
<proteinExistence type="predicted"/>
<name>A0A1H7RSF7_9GAMM</name>
<dbReference type="CDD" id="cd00093">
    <property type="entry name" value="HTH_XRE"/>
    <property type="match status" value="1"/>
</dbReference>
<evidence type="ECO:0000313" key="2">
    <source>
        <dbReference type="EMBL" id="SEL63240.1"/>
    </source>
</evidence>
<dbReference type="InterPro" id="IPR001387">
    <property type="entry name" value="Cro/C1-type_HTH"/>
</dbReference>
<dbReference type="EMBL" id="FOAA01000027">
    <property type="protein sequence ID" value="SEL63240.1"/>
    <property type="molecule type" value="Genomic_DNA"/>
</dbReference>
<keyword evidence="3" id="KW-1185">Reference proteome</keyword>
<accession>A0A1H7RSF7</accession>
<dbReference type="Proteomes" id="UP000199256">
    <property type="component" value="Unassembled WGS sequence"/>
</dbReference>
<feature type="domain" description="HTH cro/C1-type" evidence="1">
    <location>
        <begin position="1"/>
        <end position="54"/>
    </location>
</feature>
<evidence type="ECO:0000313" key="3">
    <source>
        <dbReference type="Proteomes" id="UP000199256"/>
    </source>
</evidence>
<dbReference type="Gene3D" id="1.10.260.40">
    <property type="entry name" value="lambda repressor-like DNA-binding domains"/>
    <property type="match status" value="1"/>
</dbReference>
<evidence type="ECO:0000259" key="1">
    <source>
        <dbReference type="PROSITE" id="PS50943"/>
    </source>
</evidence>
<reference evidence="3" key="1">
    <citation type="submission" date="2016-10" db="EMBL/GenBank/DDBJ databases">
        <authorList>
            <person name="Varghese N."/>
            <person name="Submissions S."/>
        </authorList>
    </citation>
    <scope>NUCLEOTIDE SEQUENCE [LARGE SCALE GENOMIC DNA]</scope>
    <source>
        <strain evidence="3">DSM 241</strain>
    </source>
</reference>